<sequence>MTAPSRLAHIVFRTNRMAAMRDWYCTVLEAHVVFGSDRIAFLTYDEEHHRIALIATETFAERAPSPAVGFYHAAFTYDRLEQLLETHERLLGEGIKPWRTINHGPTISFYYADPDGNDVELQVDRFADAADAQAWMMGEAFSKNPIGIEIDPDDLRRRLAADEPIASIMTRPDEASPA</sequence>
<dbReference type="Proteomes" id="UP001139486">
    <property type="component" value="Unassembled WGS sequence"/>
</dbReference>
<feature type="domain" description="VOC" evidence="1">
    <location>
        <begin position="6"/>
        <end position="124"/>
    </location>
</feature>
<evidence type="ECO:0000313" key="3">
    <source>
        <dbReference type="Proteomes" id="UP001139486"/>
    </source>
</evidence>
<reference evidence="2" key="1">
    <citation type="submission" date="2022-05" db="EMBL/GenBank/DDBJ databases">
        <title>Sphingomonas sp. strain RP10 Genome sequencing and assembly.</title>
        <authorList>
            <person name="Kim I."/>
        </authorList>
    </citation>
    <scope>NUCLEOTIDE SEQUENCE</scope>
    <source>
        <strain evidence="2">RP10</strain>
    </source>
</reference>
<dbReference type="InterPro" id="IPR029068">
    <property type="entry name" value="Glyas_Bleomycin-R_OHBP_Dase"/>
</dbReference>
<evidence type="ECO:0000259" key="1">
    <source>
        <dbReference type="PROSITE" id="PS51819"/>
    </source>
</evidence>
<dbReference type="RefSeq" id="WP_254288260.1">
    <property type="nucleotide sequence ID" value="NZ_JAMLDY010000005.1"/>
</dbReference>
<accession>A0A9X2HN84</accession>
<dbReference type="Pfam" id="PF00903">
    <property type="entry name" value="Glyoxalase"/>
    <property type="match status" value="1"/>
</dbReference>
<dbReference type="InterPro" id="IPR004360">
    <property type="entry name" value="Glyas_Fos-R_dOase_dom"/>
</dbReference>
<dbReference type="InterPro" id="IPR037523">
    <property type="entry name" value="VOC_core"/>
</dbReference>
<dbReference type="AlphaFoldDB" id="A0A9X2HN84"/>
<dbReference type="Gene3D" id="3.10.180.10">
    <property type="entry name" value="2,3-Dihydroxybiphenyl 1,2-Dioxygenase, domain 1"/>
    <property type="match status" value="1"/>
</dbReference>
<comment type="caution">
    <text evidence="2">The sequence shown here is derived from an EMBL/GenBank/DDBJ whole genome shotgun (WGS) entry which is preliminary data.</text>
</comment>
<organism evidence="2 3">
    <name type="scientific">Sphingomonas liriopis</name>
    <dbReference type="NCBI Taxonomy" id="2949094"/>
    <lineage>
        <taxon>Bacteria</taxon>
        <taxon>Pseudomonadati</taxon>
        <taxon>Pseudomonadota</taxon>
        <taxon>Alphaproteobacteria</taxon>
        <taxon>Sphingomonadales</taxon>
        <taxon>Sphingomonadaceae</taxon>
        <taxon>Sphingomonas</taxon>
    </lineage>
</organism>
<proteinExistence type="predicted"/>
<gene>
    <name evidence="2" type="ORF">M9979_05090</name>
</gene>
<dbReference type="PROSITE" id="PS51819">
    <property type="entry name" value="VOC"/>
    <property type="match status" value="1"/>
</dbReference>
<protein>
    <submittedName>
        <fullName evidence="2">VOC family protein</fullName>
    </submittedName>
</protein>
<evidence type="ECO:0000313" key="2">
    <source>
        <dbReference type="EMBL" id="MCP3734251.1"/>
    </source>
</evidence>
<dbReference type="EMBL" id="JAMLDY010000005">
    <property type="protein sequence ID" value="MCP3734251.1"/>
    <property type="molecule type" value="Genomic_DNA"/>
</dbReference>
<name>A0A9X2HN84_9SPHN</name>
<keyword evidence="3" id="KW-1185">Reference proteome</keyword>
<dbReference type="SUPFAM" id="SSF54593">
    <property type="entry name" value="Glyoxalase/Bleomycin resistance protein/Dihydroxybiphenyl dioxygenase"/>
    <property type="match status" value="1"/>
</dbReference>